<dbReference type="HOGENOM" id="CLU_003828_0_0_1"/>
<dbReference type="GO" id="GO:0033596">
    <property type="term" value="C:TSC1-TSC2 complex"/>
    <property type="evidence" value="ECO:0007669"/>
    <property type="project" value="TreeGrafter"/>
</dbReference>
<dbReference type="InterPro" id="IPR018515">
    <property type="entry name" value="Tuberin-type_domain"/>
</dbReference>
<keyword evidence="1" id="KW-0343">GTPase activation</keyword>
<dbReference type="InterPro" id="IPR000331">
    <property type="entry name" value="Rap/Ran_GAP_dom"/>
</dbReference>
<dbReference type="PANTHER" id="PTHR10063">
    <property type="entry name" value="TUBERIN"/>
    <property type="match status" value="1"/>
</dbReference>
<dbReference type="InterPro" id="IPR027107">
    <property type="entry name" value="Tuberin/Ral-act_asu"/>
</dbReference>
<dbReference type="InterPro" id="IPR024584">
    <property type="entry name" value="Tuberin_N"/>
</dbReference>
<name>A0A0D1X967_9PEZI</name>
<dbReference type="GO" id="GO:0005096">
    <property type="term" value="F:GTPase activator activity"/>
    <property type="evidence" value="ECO:0007669"/>
    <property type="project" value="UniProtKB-KW"/>
</dbReference>
<accession>A0A0D1X967</accession>
<evidence type="ECO:0000259" key="3">
    <source>
        <dbReference type="PROSITE" id="PS50085"/>
    </source>
</evidence>
<dbReference type="Pfam" id="PF11864">
    <property type="entry name" value="DUF3384"/>
    <property type="match status" value="1"/>
</dbReference>
<feature type="compositionally biased region" description="Polar residues" evidence="2">
    <location>
        <begin position="797"/>
        <end position="807"/>
    </location>
</feature>
<keyword evidence="5" id="KW-1185">Reference proteome</keyword>
<dbReference type="OrthoDB" id="19311at2759"/>
<organism evidence="4 5">
    <name type="scientific">Verruconis gallopava</name>
    <dbReference type="NCBI Taxonomy" id="253628"/>
    <lineage>
        <taxon>Eukaryota</taxon>
        <taxon>Fungi</taxon>
        <taxon>Dikarya</taxon>
        <taxon>Ascomycota</taxon>
        <taxon>Pezizomycotina</taxon>
        <taxon>Dothideomycetes</taxon>
        <taxon>Pleosporomycetidae</taxon>
        <taxon>Venturiales</taxon>
        <taxon>Sympoventuriaceae</taxon>
        <taxon>Verruconis</taxon>
    </lineage>
</organism>
<feature type="region of interest" description="Disordered" evidence="2">
    <location>
        <begin position="789"/>
        <end position="811"/>
    </location>
</feature>
<sequence>MPLSREDEWAQTPDRRSSAAHILTAFRNLTSTGRLKPSSQTSILQPTIAPSSNSNFAEQGNATINQETQSGNEPFPTTSSPESNDAALAAIPSNVVGPPSELTKLLRQLSRSRPQPERINAALQLRLALHHNNVGSPLAIWTLGQDLLLHTSDEALMAGMTLLLGCASSRKLTSNERHIFFDSLRELSVRDNHVDLHVQILKALTCGGRNIDSVERDVLSVAAKTLKTCFDVVDGERRAKRTNGTSQEGTLNDIFRLIISVIKFNAKMLCEDQLEIVVRAVYSICQTTTAPRDVDNSIDVVVALLTFTQLPSASFRDCLELLADVYRQVKPLQSRSWDVVADIFTSHLGNQAIITYLEIVQDGGVNHKRMICRGAFRLLAHLLEKNGAYGLPQIHIATLLSAADQGLQYEDKFLAEDILRHIKELLFQSDLQALLLEEPEWETLVGCINKSADILALDTFRGPLPLTDTHNFRSESASCCEGIGQSSNQNGRRRKEIVDVAVACRNLQDIVSKLATIFNRLDVQQKDSVISLLIQLGTRLSNTAAELLITYCANEGLILPVSPSWEETCRKLVVNFLHDFSRPTYLRTLVIDVLKQAWSTIELVSADSASQLAMVILQRMAMEIDGVVLDSLADFSAAVVERADIDLFLSILTIFRITVFQRRSGPPKAVNLLPSISFPTGLPAQNYPSLCRTAVKHVIRMFIHNVNNSARKTEALFAFVLKVASSQDCSIDARICALKLLFRLRASSNHAIYIKALSESERIAAVLCRTAESATPMEHVDQVSTIDTRDVEGGSGSNASNHTTIKQRNGEARKPVPPLWFYPGPKGLPEEPTGEASIFVYSYHDSTTGMNREETVVLKVAYWLETVISLLQQPDTDWEIYSYLIVHLGAQLLNRSLFRDCVPQLRLLRNVLCDQLRASTFHEPPNHTSLKKADVAVCLFHILTILIGYHNHFARSEEDELVRTFILGMGSWDRTSKWCIHALSVCCHELPLSVSKMLDSIIQKMSQIITQQYVAVHILEFLVMLARLPDLYKNFREDEYKMVFGVSFRYLQYVREKQGRDLEKGDRLTSARQSKMQMRHSDSFRELRLLEDTDTRSKARSNSEDIPQYVYALAFHVITFWFMNLRLDDRPMYMPWIAKNLTYQSLDGKSFIEDQGLVTIDMMEKVAYTDRDETAYDEHFAKETDGEVTQRTWIVGFSLLTVATAGRTGVSQITRRRPSGTRYSVFRPSLTSPPRHHAPLTTGLAADAFYSSSFTGVLPEDIVQEFYSSYSLLDTTLPRPILLPQDDTVTRAISNFDRNSTVDGHKVGVIYIGEGQRLEAAILSNTHGSADYTAFISRLGVLTRLRNAGFNTQGLDRTEDSDGPFTYCWRDRATEIVFHITTMMPTNTDHDPQCVKKKSHIGNDFVNIVWNESGQDFQFDTFPSAFNYVYIVITPESQPSFTFSSDEAHPQDHFYKVQVLSARGFPEISPAAESKLLSVKALPDFVRLLALNASVFSLVWQNREGGEHFSPWRNRLREIKRLREKYTNSEGRSSYTNPSPATGAKVIPPSTIEKTHIGSLSGAALSSPLTGRERGGSALSHRISLATFSGSEDLCRSSITTSSTDDRVAPEFDH</sequence>
<dbReference type="GO" id="GO:0032007">
    <property type="term" value="P:negative regulation of TOR signaling"/>
    <property type="evidence" value="ECO:0007669"/>
    <property type="project" value="TreeGrafter"/>
</dbReference>
<dbReference type="PROSITE" id="PS50085">
    <property type="entry name" value="RAPGAP"/>
    <property type="match status" value="1"/>
</dbReference>
<evidence type="ECO:0000256" key="2">
    <source>
        <dbReference type="SAM" id="MobiDB-lite"/>
    </source>
</evidence>
<dbReference type="RefSeq" id="XP_016208525.1">
    <property type="nucleotide sequence ID" value="XM_016363647.1"/>
</dbReference>
<dbReference type="STRING" id="253628.A0A0D1X967"/>
<feature type="region of interest" description="Disordered" evidence="2">
    <location>
        <begin position="1527"/>
        <end position="1547"/>
    </location>
</feature>
<dbReference type="InterPro" id="IPR035974">
    <property type="entry name" value="Rap/Ran-GAP_sf"/>
</dbReference>
<dbReference type="InterPro" id="IPR016024">
    <property type="entry name" value="ARM-type_fold"/>
</dbReference>
<dbReference type="PANTHER" id="PTHR10063:SF0">
    <property type="entry name" value="TUBERIN"/>
    <property type="match status" value="1"/>
</dbReference>
<dbReference type="EMBL" id="KN847609">
    <property type="protein sequence ID" value="KIV98655.1"/>
    <property type="molecule type" value="Genomic_DNA"/>
</dbReference>
<dbReference type="GeneID" id="27317542"/>
<gene>
    <name evidence="4" type="ORF">PV09_09569</name>
</gene>
<dbReference type="SUPFAM" id="SSF111347">
    <property type="entry name" value="Rap/Ran-GAP"/>
    <property type="match status" value="1"/>
</dbReference>
<dbReference type="Gene3D" id="3.40.50.11210">
    <property type="entry name" value="Rap/Ran-GAP"/>
    <property type="match status" value="1"/>
</dbReference>
<feature type="domain" description="Rap-GAP" evidence="3">
    <location>
        <begin position="1293"/>
        <end position="1530"/>
    </location>
</feature>
<dbReference type="Proteomes" id="UP000053259">
    <property type="component" value="Unassembled WGS sequence"/>
</dbReference>
<dbReference type="InParanoid" id="A0A0D1X967"/>
<dbReference type="GO" id="GO:0005634">
    <property type="term" value="C:nucleus"/>
    <property type="evidence" value="ECO:0007669"/>
    <property type="project" value="InterPro"/>
</dbReference>
<dbReference type="SUPFAM" id="SSF48371">
    <property type="entry name" value="ARM repeat"/>
    <property type="match status" value="1"/>
</dbReference>
<feature type="region of interest" description="Disordered" evidence="2">
    <location>
        <begin position="32"/>
        <end position="58"/>
    </location>
</feature>
<evidence type="ECO:0000313" key="5">
    <source>
        <dbReference type="Proteomes" id="UP000053259"/>
    </source>
</evidence>
<feature type="compositionally biased region" description="Polar residues" evidence="2">
    <location>
        <begin position="1528"/>
        <end position="1540"/>
    </location>
</feature>
<dbReference type="Pfam" id="PF02145">
    <property type="entry name" value="Rap_GAP"/>
    <property type="match status" value="1"/>
</dbReference>
<dbReference type="VEuPathDB" id="FungiDB:PV09_09569"/>
<protein>
    <recommendedName>
        <fullName evidence="3">Rap-GAP domain-containing protein</fullName>
    </recommendedName>
</protein>
<evidence type="ECO:0000256" key="1">
    <source>
        <dbReference type="ARBA" id="ARBA00022468"/>
    </source>
</evidence>
<evidence type="ECO:0000313" key="4">
    <source>
        <dbReference type="EMBL" id="KIV98655.1"/>
    </source>
</evidence>
<dbReference type="GO" id="GO:0051056">
    <property type="term" value="P:regulation of small GTPase mediated signal transduction"/>
    <property type="evidence" value="ECO:0007669"/>
    <property type="project" value="InterPro"/>
</dbReference>
<dbReference type="Pfam" id="PF03542">
    <property type="entry name" value="Tuberin"/>
    <property type="match status" value="1"/>
</dbReference>
<dbReference type="FunFam" id="3.40.50.11210:FF:000007">
    <property type="entry name" value="Tuberous sclerosis 2"/>
    <property type="match status" value="1"/>
</dbReference>
<proteinExistence type="predicted"/>
<reference evidence="4 5" key="1">
    <citation type="submission" date="2015-01" db="EMBL/GenBank/DDBJ databases">
        <title>The Genome Sequence of Ochroconis gallopava CBS43764.</title>
        <authorList>
            <consortium name="The Broad Institute Genomics Platform"/>
            <person name="Cuomo C."/>
            <person name="de Hoog S."/>
            <person name="Gorbushina A."/>
            <person name="Stielow B."/>
            <person name="Teixiera M."/>
            <person name="Abouelleil A."/>
            <person name="Chapman S.B."/>
            <person name="Priest M."/>
            <person name="Young S.K."/>
            <person name="Wortman J."/>
            <person name="Nusbaum C."/>
            <person name="Birren B."/>
        </authorList>
    </citation>
    <scope>NUCLEOTIDE SEQUENCE [LARGE SCALE GENOMIC DNA]</scope>
    <source>
        <strain evidence="4 5">CBS 43764</strain>
    </source>
</reference>